<keyword evidence="3 5" id="KW-0863">Zinc-finger</keyword>
<comment type="function">
    <text evidence="1">May be involved in environmental stress response.</text>
</comment>
<evidence type="ECO:0000259" key="6">
    <source>
        <dbReference type="PROSITE" id="PS51036"/>
    </source>
</evidence>
<dbReference type="InterPro" id="IPR050652">
    <property type="entry name" value="AN1_A20_ZnFinger"/>
</dbReference>
<evidence type="ECO:0000256" key="4">
    <source>
        <dbReference type="ARBA" id="ARBA00022833"/>
    </source>
</evidence>
<protein>
    <recommendedName>
        <fullName evidence="10">AN1-type domain-containing protein</fullName>
    </recommendedName>
</protein>
<dbReference type="AlphaFoldDB" id="A0ABD3L7L5"/>
<dbReference type="Gene3D" id="1.20.5.4770">
    <property type="match status" value="1"/>
</dbReference>
<dbReference type="PROSITE" id="PS51039">
    <property type="entry name" value="ZF_AN1"/>
    <property type="match status" value="1"/>
</dbReference>
<name>A0ABD3L7L5_EUCGL</name>
<dbReference type="InterPro" id="IPR002653">
    <property type="entry name" value="Znf_A20"/>
</dbReference>
<keyword evidence="9" id="KW-1185">Reference proteome</keyword>
<dbReference type="SUPFAM" id="SSF118310">
    <property type="entry name" value="AN1-like Zinc finger"/>
    <property type="match status" value="1"/>
</dbReference>
<dbReference type="Pfam" id="PF01428">
    <property type="entry name" value="zf-AN1"/>
    <property type="match status" value="1"/>
</dbReference>
<dbReference type="PROSITE" id="PS51036">
    <property type="entry name" value="ZF_A20"/>
    <property type="match status" value="1"/>
</dbReference>
<evidence type="ECO:0000256" key="3">
    <source>
        <dbReference type="ARBA" id="ARBA00022771"/>
    </source>
</evidence>
<sequence>MKTNRDFIGEPPFCAAGCGFYGAREHHGLCSKFYAAFLRDQVHIVCNKHVGLLGFECGCGDLFCRAHRYPEEHGCDVDFRTAAKRRLSEKNPLCRADKMDFRI</sequence>
<dbReference type="InterPro" id="IPR000058">
    <property type="entry name" value="Znf_AN1"/>
</dbReference>
<dbReference type="InterPro" id="IPR035896">
    <property type="entry name" value="AN1-like_Znf"/>
</dbReference>
<proteinExistence type="predicted"/>
<evidence type="ECO:0008006" key="10">
    <source>
        <dbReference type="Google" id="ProtNLM"/>
    </source>
</evidence>
<keyword evidence="4" id="KW-0862">Zinc</keyword>
<accession>A0ABD3L7L5</accession>
<evidence type="ECO:0000256" key="1">
    <source>
        <dbReference type="ARBA" id="ARBA00003732"/>
    </source>
</evidence>
<gene>
    <name evidence="8" type="ORF">ACJRO7_016266</name>
</gene>
<dbReference type="Proteomes" id="UP001634007">
    <property type="component" value="Unassembled WGS sequence"/>
</dbReference>
<dbReference type="PANTHER" id="PTHR10634">
    <property type="entry name" value="AN1-TYPE ZINC FINGER PROTEIN"/>
    <property type="match status" value="1"/>
</dbReference>
<organism evidence="8 9">
    <name type="scientific">Eucalyptus globulus</name>
    <name type="common">Tasmanian blue gum</name>
    <dbReference type="NCBI Taxonomy" id="34317"/>
    <lineage>
        <taxon>Eukaryota</taxon>
        <taxon>Viridiplantae</taxon>
        <taxon>Streptophyta</taxon>
        <taxon>Embryophyta</taxon>
        <taxon>Tracheophyta</taxon>
        <taxon>Spermatophyta</taxon>
        <taxon>Magnoliopsida</taxon>
        <taxon>eudicotyledons</taxon>
        <taxon>Gunneridae</taxon>
        <taxon>Pentapetalae</taxon>
        <taxon>rosids</taxon>
        <taxon>malvids</taxon>
        <taxon>Myrtales</taxon>
        <taxon>Myrtaceae</taxon>
        <taxon>Myrtoideae</taxon>
        <taxon>Eucalypteae</taxon>
        <taxon>Eucalyptus</taxon>
    </lineage>
</organism>
<dbReference type="PANTHER" id="PTHR10634:SF124">
    <property type="entry name" value="ZINC FINGER A20 AND AN1 DOMAIN-CONTAINING STRESS-ASSOCIATED PROTEIN 8-RELATED"/>
    <property type="match status" value="1"/>
</dbReference>
<evidence type="ECO:0000313" key="8">
    <source>
        <dbReference type="EMBL" id="KAL3747447.1"/>
    </source>
</evidence>
<dbReference type="SUPFAM" id="SSF57716">
    <property type="entry name" value="Glucocorticoid receptor-like (DNA-binding domain)"/>
    <property type="match status" value="1"/>
</dbReference>
<dbReference type="GO" id="GO:0008270">
    <property type="term" value="F:zinc ion binding"/>
    <property type="evidence" value="ECO:0007669"/>
    <property type="project" value="UniProtKB-KW"/>
</dbReference>
<feature type="domain" description="AN1-type" evidence="7">
    <location>
        <begin position="38"/>
        <end position="83"/>
    </location>
</feature>
<evidence type="ECO:0000256" key="2">
    <source>
        <dbReference type="ARBA" id="ARBA00022723"/>
    </source>
</evidence>
<feature type="domain" description="A20-type" evidence="6">
    <location>
        <begin position="8"/>
        <end position="42"/>
    </location>
</feature>
<dbReference type="SMART" id="SM00259">
    <property type="entry name" value="ZnF_A20"/>
    <property type="match status" value="1"/>
</dbReference>
<dbReference type="Gene3D" id="4.10.1110.10">
    <property type="entry name" value="AN1-like Zinc finger"/>
    <property type="match status" value="1"/>
</dbReference>
<evidence type="ECO:0000259" key="7">
    <source>
        <dbReference type="PROSITE" id="PS51039"/>
    </source>
</evidence>
<dbReference type="SMART" id="SM00154">
    <property type="entry name" value="ZnF_AN1"/>
    <property type="match status" value="1"/>
</dbReference>
<reference evidence="8 9" key="1">
    <citation type="submission" date="2024-11" db="EMBL/GenBank/DDBJ databases">
        <title>Chromosome-level genome assembly of Eucalyptus globulus Labill. provides insights into its genome evolution.</title>
        <authorList>
            <person name="Li X."/>
        </authorList>
    </citation>
    <scope>NUCLEOTIDE SEQUENCE [LARGE SCALE GENOMIC DNA]</scope>
    <source>
        <strain evidence="8">CL2024</strain>
        <tissue evidence="8">Fresh tender leaves</tissue>
    </source>
</reference>
<keyword evidence="2" id="KW-0479">Metal-binding</keyword>
<dbReference type="Pfam" id="PF01754">
    <property type="entry name" value="zf-A20"/>
    <property type="match status" value="1"/>
</dbReference>
<comment type="caution">
    <text evidence="8">The sequence shown here is derived from an EMBL/GenBank/DDBJ whole genome shotgun (WGS) entry which is preliminary data.</text>
</comment>
<evidence type="ECO:0000256" key="5">
    <source>
        <dbReference type="PROSITE-ProRule" id="PRU00449"/>
    </source>
</evidence>
<dbReference type="EMBL" id="JBJKBG010000003">
    <property type="protein sequence ID" value="KAL3747447.1"/>
    <property type="molecule type" value="Genomic_DNA"/>
</dbReference>
<evidence type="ECO:0000313" key="9">
    <source>
        <dbReference type="Proteomes" id="UP001634007"/>
    </source>
</evidence>